<keyword evidence="2" id="KW-1185">Reference proteome</keyword>
<dbReference type="EMBL" id="CM044701">
    <property type="protein sequence ID" value="KAI5681261.1"/>
    <property type="molecule type" value="Genomic_DNA"/>
</dbReference>
<sequence length="204" mass="23233">MMNPSNDEPNPRLTTEKTLHNLMDSVGDDLWNDDEACDKTEKLEKTTDMDREWQKRREQFHTIGYRDGLLAGKETSAQEGFNIGFKESVFIGQRWGLLRGVSSVLASLPDGLKQKLVETEDKRNKFQHLHESVLALSTIDMLKFFHDGLKDKLTKQGGIARANPLTEELHGQSSSENLLENYVRECSLLIHDSPAIKVHLENDQ</sequence>
<accession>A0ACC0C8L7</accession>
<evidence type="ECO:0000313" key="2">
    <source>
        <dbReference type="Proteomes" id="UP001060085"/>
    </source>
</evidence>
<gene>
    <name evidence="1" type="ORF">M9H77_02488</name>
</gene>
<name>A0ACC0C8L7_CATRO</name>
<proteinExistence type="predicted"/>
<protein>
    <submittedName>
        <fullName evidence="1">Uncharacterized protein</fullName>
    </submittedName>
</protein>
<evidence type="ECO:0000313" key="1">
    <source>
        <dbReference type="EMBL" id="KAI5681261.1"/>
    </source>
</evidence>
<organism evidence="1 2">
    <name type="scientific">Catharanthus roseus</name>
    <name type="common">Madagascar periwinkle</name>
    <name type="synonym">Vinca rosea</name>
    <dbReference type="NCBI Taxonomy" id="4058"/>
    <lineage>
        <taxon>Eukaryota</taxon>
        <taxon>Viridiplantae</taxon>
        <taxon>Streptophyta</taxon>
        <taxon>Embryophyta</taxon>
        <taxon>Tracheophyta</taxon>
        <taxon>Spermatophyta</taxon>
        <taxon>Magnoliopsida</taxon>
        <taxon>eudicotyledons</taxon>
        <taxon>Gunneridae</taxon>
        <taxon>Pentapetalae</taxon>
        <taxon>asterids</taxon>
        <taxon>lamiids</taxon>
        <taxon>Gentianales</taxon>
        <taxon>Apocynaceae</taxon>
        <taxon>Rauvolfioideae</taxon>
        <taxon>Vinceae</taxon>
        <taxon>Catharanthinae</taxon>
        <taxon>Catharanthus</taxon>
    </lineage>
</organism>
<dbReference type="Proteomes" id="UP001060085">
    <property type="component" value="Linkage Group LG01"/>
</dbReference>
<reference evidence="2" key="1">
    <citation type="journal article" date="2023" name="Nat. Plants">
        <title>Single-cell RNA sequencing provides a high-resolution roadmap for understanding the multicellular compartmentation of specialized metabolism.</title>
        <authorList>
            <person name="Sun S."/>
            <person name="Shen X."/>
            <person name="Li Y."/>
            <person name="Li Y."/>
            <person name="Wang S."/>
            <person name="Li R."/>
            <person name="Zhang H."/>
            <person name="Shen G."/>
            <person name="Guo B."/>
            <person name="Wei J."/>
            <person name="Xu J."/>
            <person name="St-Pierre B."/>
            <person name="Chen S."/>
            <person name="Sun C."/>
        </authorList>
    </citation>
    <scope>NUCLEOTIDE SEQUENCE [LARGE SCALE GENOMIC DNA]</scope>
</reference>
<comment type="caution">
    <text evidence="1">The sequence shown here is derived from an EMBL/GenBank/DDBJ whole genome shotgun (WGS) entry which is preliminary data.</text>
</comment>